<dbReference type="InterPro" id="IPR003718">
    <property type="entry name" value="OsmC/Ohr_fam"/>
</dbReference>
<organism evidence="3 4">
    <name type="scientific">Streptomyces spectabilis</name>
    <dbReference type="NCBI Taxonomy" id="68270"/>
    <lineage>
        <taxon>Bacteria</taxon>
        <taxon>Bacillati</taxon>
        <taxon>Actinomycetota</taxon>
        <taxon>Actinomycetes</taxon>
        <taxon>Kitasatosporales</taxon>
        <taxon>Streptomycetaceae</taxon>
        <taxon>Streptomyces</taxon>
    </lineage>
</organism>
<sequence length="169" mass="18505">MAPNHSTTAEQHLTHPDSATTRDDGLVIVAESGVGPYGQRITTGRHVLVADEPEPAGADSGPDPYRLLLSALGACTSMTVRMYAERKSWPLEHVTVSLRHERVPVADRTEGGPGDHITREIRLTGDLSPEQRQRLIDIAEKCPVHRTLTSPTHITTTSAPEHRHDEPHP</sequence>
<name>A0A5P2X522_STRST</name>
<proteinExistence type="predicted"/>
<protein>
    <submittedName>
        <fullName evidence="3">OsmC family peroxiredoxin</fullName>
    </submittedName>
    <submittedName>
        <fullName evidence="2">Putative redox protein</fullName>
    </submittedName>
</protein>
<dbReference type="Pfam" id="PF02566">
    <property type="entry name" value="OsmC"/>
    <property type="match status" value="1"/>
</dbReference>
<dbReference type="OrthoDB" id="9789573at2"/>
<dbReference type="InterPro" id="IPR036102">
    <property type="entry name" value="OsmC/Ohrsf"/>
</dbReference>
<evidence type="ECO:0000313" key="5">
    <source>
        <dbReference type="Proteomes" id="UP000549009"/>
    </source>
</evidence>
<dbReference type="PANTHER" id="PTHR39624">
    <property type="entry name" value="PROTEIN INVOLVED IN RIMO-MEDIATED BETA-METHYLTHIOLATION OF RIBOSOMAL PROTEIN S12 YCAO"/>
    <property type="match status" value="1"/>
</dbReference>
<feature type="compositionally biased region" description="Basic and acidic residues" evidence="1">
    <location>
        <begin position="12"/>
        <end position="23"/>
    </location>
</feature>
<evidence type="ECO:0000313" key="4">
    <source>
        <dbReference type="Proteomes" id="UP000326505"/>
    </source>
</evidence>
<feature type="region of interest" description="Disordered" evidence="1">
    <location>
        <begin position="1"/>
        <end position="23"/>
    </location>
</feature>
<dbReference type="KEGG" id="sspb:CP982_05635"/>
<accession>A0A5P2X522</accession>
<dbReference type="InterPro" id="IPR015946">
    <property type="entry name" value="KH_dom-like_a/b"/>
</dbReference>
<keyword evidence="5" id="KW-1185">Reference proteome</keyword>
<feature type="compositionally biased region" description="Polar residues" evidence="1">
    <location>
        <begin position="1"/>
        <end position="11"/>
    </location>
</feature>
<dbReference type="SUPFAM" id="SSF82784">
    <property type="entry name" value="OsmC-like"/>
    <property type="match status" value="1"/>
</dbReference>
<dbReference type="Proteomes" id="UP000326505">
    <property type="component" value="Chromosome"/>
</dbReference>
<dbReference type="EMBL" id="JACHJD010000001">
    <property type="protein sequence ID" value="MBB5101524.1"/>
    <property type="molecule type" value="Genomic_DNA"/>
</dbReference>
<dbReference type="EMBL" id="CP023690">
    <property type="protein sequence ID" value="QEV58255.1"/>
    <property type="molecule type" value="Genomic_DNA"/>
</dbReference>
<evidence type="ECO:0000313" key="3">
    <source>
        <dbReference type="EMBL" id="QEV58255.1"/>
    </source>
</evidence>
<evidence type="ECO:0000313" key="2">
    <source>
        <dbReference type="EMBL" id="MBB5101524.1"/>
    </source>
</evidence>
<dbReference type="Proteomes" id="UP000549009">
    <property type="component" value="Unassembled WGS sequence"/>
</dbReference>
<feature type="compositionally biased region" description="Low complexity" evidence="1">
    <location>
        <begin position="147"/>
        <end position="157"/>
    </location>
</feature>
<dbReference type="AlphaFoldDB" id="A0A5P2X522"/>
<dbReference type="Gene3D" id="3.30.300.20">
    <property type="match status" value="1"/>
</dbReference>
<dbReference type="RefSeq" id="WP_150509457.1">
    <property type="nucleotide sequence ID" value="NZ_BMSQ01000003.1"/>
</dbReference>
<evidence type="ECO:0000256" key="1">
    <source>
        <dbReference type="SAM" id="MobiDB-lite"/>
    </source>
</evidence>
<feature type="compositionally biased region" description="Basic and acidic residues" evidence="1">
    <location>
        <begin position="160"/>
        <end position="169"/>
    </location>
</feature>
<feature type="region of interest" description="Disordered" evidence="1">
    <location>
        <begin position="147"/>
        <end position="169"/>
    </location>
</feature>
<gene>
    <name evidence="3" type="ORF">CP982_05635</name>
    <name evidence="2" type="ORF">FHS40_000577</name>
</gene>
<reference evidence="2 5" key="2">
    <citation type="submission" date="2020-08" db="EMBL/GenBank/DDBJ databases">
        <title>Genomic Encyclopedia of Type Strains, Phase III (KMG-III): the genomes of soil and plant-associated and newly described type strains.</title>
        <authorList>
            <person name="Whitman W."/>
        </authorList>
    </citation>
    <scope>NUCLEOTIDE SEQUENCE [LARGE SCALE GENOMIC DNA]</scope>
    <source>
        <strain evidence="2 5">CECT 3146</strain>
    </source>
</reference>
<dbReference type="PANTHER" id="PTHR39624:SF2">
    <property type="entry name" value="OSMC-LIKE PROTEIN"/>
    <property type="match status" value="1"/>
</dbReference>
<reference evidence="3 4" key="1">
    <citation type="submission" date="2017-09" db="EMBL/GenBank/DDBJ databases">
        <authorList>
            <person name="Lee N."/>
            <person name="Cho B.-K."/>
        </authorList>
    </citation>
    <scope>NUCLEOTIDE SEQUENCE [LARGE SCALE GENOMIC DNA]</scope>
    <source>
        <strain evidence="3 4">ATCC 27465</strain>
    </source>
</reference>